<dbReference type="InterPro" id="IPR029063">
    <property type="entry name" value="SAM-dependent_MTases_sf"/>
</dbReference>
<evidence type="ECO:0000259" key="1">
    <source>
        <dbReference type="Pfam" id="PF13649"/>
    </source>
</evidence>
<comment type="caution">
    <text evidence="2">The sequence shown here is derived from an EMBL/GenBank/DDBJ whole genome shotgun (WGS) entry which is preliminary data.</text>
</comment>
<dbReference type="EMBL" id="SNYA01000001">
    <property type="protein sequence ID" value="TDP95664.1"/>
    <property type="molecule type" value="Genomic_DNA"/>
</dbReference>
<dbReference type="InterPro" id="IPR050508">
    <property type="entry name" value="Methyltransf_Superfamily"/>
</dbReference>
<reference evidence="2 3" key="1">
    <citation type="submission" date="2019-03" db="EMBL/GenBank/DDBJ databases">
        <title>Genomic analyses of the natural microbiome of Caenorhabditis elegans.</title>
        <authorList>
            <person name="Samuel B."/>
        </authorList>
    </citation>
    <scope>NUCLEOTIDE SEQUENCE [LARGE SCALE GENOMIC DNA]</scope>
    <source>
        <strain evidence="2 3">JUb18</strain>
    </source>
</reference>
<evidence type="ECO:0000313" key="2">
    <source>
        <dbReference type="EMBL" id="TDP95664.1"/>
    </source>
</evidence>
<organism evidence="2 3">
    <name type="scientific">Leucobacter luti</name>
    <dbReference type="NCBI Taxonomy" id="340320"/>
    <lineage>
        <taxon>Bacteria</taxon>
        <taxon>Bacillati</taxon>
        <taxon>Actinomycetota</taxon>
        <taxon>Actinomycetes</taxon>
        <taxon>Micrococcales</taxon>
        <taxon>Microbacteriaceae</taxon>
        <taxon>Leucobacter</taxon>
    </lineage>
</organism>
<dbReference type="RefSeq" id="WP_133615561.1">
    <property type="nucleotide sequence ID" value="NZ_SNYA01000001.1"/>
</dbReference>
<name>A0A4R6S8E5_9MICO</name>
<dbReference type="CDD" id="cd02440">
    <property type="entry name" value="AdoMet_MTases"/>
    <property type="match status" value="1"/>
</dbReference>
<gene>
    <name evidence="2" type="ORF">EDF62_0357</name>
</gene>
<sequence length="207" mass="22440">MSIDRVSAAYSARAQHYVAAVGKIEHVDERDREFVRAWARQIQGQILDVGCGPGQWTAYLSAQGAEVQGIDPVAAFIERAEADYPAARYRQGCAEDLAVPDHALGGILAWFSLIHTDPDDIAGIFAEFARALQPGGTVLIGFFAGPSGSVFDHAITAAYYWTPDAWAELLERAGFVVRESWTRTEVDARPCGAIVAEMSAVPSDQVR</sequence>
<dbReference type="OrthoDB" id="9805171at2"/>
<dbReference type="Proteomes" id="UP000295601">
    <property type="component" value="Unassembled WGS sequence"/>
</dbReference>
<dbReference type="InterPro" id="IPR041698">
    <property type="entry name" value="Methyltransf_25"/>
</dbReference>
<dbReference type="Pfam" id="PF13649">
    <property type="entry name" value="Methyltransf_25"/>
    <property type="match status" value="1"/>
</dbReference>
<dbReference type="SUPFAM" id="SSF53335">
    <property type="entry name" value="S-adenosyl-L-methionine-dependent methyltransferases"/>
    <property type="match status" value="1"/>
</dbReference>
<protein>
    <submittedName>
        <fullName evidence="2">Methyltransferase family protein</fullName>
    </submittedName>
</protein>
<keyword evidence="3" id="KW-1185">Reference proteome</keyword>
<feature type="domain" description="Methyltransferase" evidence="1">
    <location>
        <begin position="46"/>
        <end position="136"/>
    </location>
</feature>
<proteinExistence type="predicted"/>
<dbReference type="GO" id="GO:0032259">
    <property type="term" value="P:methylation"/>
    <property type="evidence" value="ECO:0007669"/>
    <property type="project" value="UniProtKB-KW"/>
</dbReference>
<dbReference type="PANTHER" id="PTHR42912">
    <property type="entry name" value="METHYLTRANSFERASE"/>
    <property type="match status" value="1"/>
</dbReference>
<dbReference type="GO" id="GO:0008168">
    <property type="term" value="F:methyltransferase activity"/>
    <property type="evidence" value="ECO:0007669"/>
    <property type="project" value="UniProtKB-KW"/>
</dbReference>
<dbReference type="Gene3D" id="3.40.50.150">
    <property type="entry name" value="Vaccinia Virus protein VP39"/>
    <property type="match status" value="1"/>
</dbReference>
<evidence type="ECO:0000313" key="3">
    <source>
        <dbReference type="Proteomes" id="UP000295601"/>
    </source>
</evidence>
<keyword evidence="2" id="KW-0489">Methyltransferase</keyword>
<keyword evidence="2" id="KW-0808">Transferase</keyword>
<accession>A0A4R6S8E5</accession>
<dbReference type="AlphaFoldDB" id="A0A4R6S8E5"/>